<feature type="region of interest" description="Disordered" evidence="3">
    <location>
        <begin position="184"/>
        <end position="213"/>
    </location>
</feature>
<reference evidence="5 6" key="1">
    <citation type="journal article" date="2015" name="Microbiome">
        <title>Genomic resolution of linkages in carbon, nitrogen, and sulfur cycling among widespread estuary sediment bacteria.</title>
        <authorList>
            <person name="Baker B.J."/>
            <person name="Lazar C.S."/>
            <person name="Teske A.P."/>
            <person name="Dick G.J."/>
        </authorList>
    </citation>
    <scope>NUCLEOTIDE SEQUENCE [LARGE SCALE GENOMIC DNA]</scope>
    <source>
        <strain evidence="5">DG_78</strain>
    </source>
</reference>
<proteinExistence type="predicted"/>
<gene>
    <name evidence="5" type="ORF">AMJ52_01885</name>
</gene>
<evidence type="ECO:0000313" key="5">
    <source>
        <dbReference type="EMBL" id="KPJ74098.1"/>
    </source>
</evidence>
<feature type="transmembrane region" description="Helical" evidence="4">
    <location>
        <begin position="405"/>
        <end position="426"/>
    </location>
</feature>
<keyword evidence="1" id="KW-0802">TPR repeat</keyword>
<keyword evidence="4" id="KW-1133">Transmembrane helix</keyword>
<keyword evidence="4" id="KW-0472">Membrane</keyword>
<dbReference type="SUPFAM" id="SSF48452">
    <property type="entry name" value="TPR-like"/>
    <property type="match status" value="1"/>
</dbReference>
<feature type="repeat" description="TPR" evidence="1">
    <location>
        <begin position="44"/>
        <end position="77"/>
    </location>
</feature>
<evidence type="ECO:0000256" key="4">
    <source>
        <dbReference type="SAM" id="Phobius"/>
    </source>
</evidence>
<dbReference type="EMBL" id="LJNI01000015">
    <property type="protein sequence ID" value="KPJ74098.1"/>
    <property type="molecule type" value="Genomic_DNA"/>
</dbReference>
<dbReference type="InterPro" id="IPR019734">
    <property type="entry name" value="TPR_rpt"/>
</dbReference>
<name>A0A0S7YH65_UNCT6</name>
<keyword evidence="4" id="KW-0812">Transmembrane</keyword>
<accession>A0A0S7YH65</accession>
<sequence length="427" mass="48688">MHITGKGKNLSDILKNVVELETQGNIVGAIKELKKAIVLNPKDGNLYNRIGDLYIKSNNTKEAIDAYKKGVEVFRQEKFSRNALALCRKILRYNPKDTEIDLVTADLYYRLDERSEALIYLFRYIDKHRAERNVEEIIHAVEKIKKLGTPSRETVKRITETYAALSREDLANEFQISIKKEEKVAEEKPTISQKPASPREPPPPQKSKEIDEEKLKDDMIRLDGTIKGVETALVDLRKAIRLDEVISALDSSLIALSDEHKKSIALLQKSLNLSLDKLQNSIENLKEHSRENVNELKPLFNDLGKTLDDLNKNQTSFVKKMDESLMRVGSNFSTTTKEAFAEIKNMLSIYQKTIDVMCLKFDAARDFDISLLNVSKEIKTGIQGMSDSLTTFFSLQKIKEKRQNLYTYIIMSIIAVICGLLVFLVLK</sequence>
<dbReference type="InterPro" id="IPR011990">
    <property type="entry name" value="TPR-like_helical_dom_sf"/>
</dbReference>
<dbReference type="Gene3D" id="1.25.40.10">
    <property type="entry name" value="Tetratricopeptide repeat domain"/>
    <property type="match status" value="1"/>
</dbReference>
<evidence type="ECO:0000256" key="3">
    <source>
        <dbReference type="SAM" id="MobiDB-lite"/>
    </source>
</evidence>
<evidence type="ECO:0000256" key="1">
    <source>
        <dbReference type="PROSITE-ProRule" id="PRU00339"/>
    </source>
</evidence>
<comment type="caution">
    <text evidence="5">The sequence shown here is derived from an EMBL/GenBank/DDBJ whole genome shotgun (WGS) entry which is preliminary data.</text>
</comment>
<protein>
    <submittedName>
        <fullName evidence="5">Uncharacterized protein</fullName>
    </submittedName>
</protein>
<evidence type="ECO:0000313" key="6">
    <source>
        <dbReference type="Proteomes" id="UP000051012"/>
    </source>
</evidence>
<organism evidence="5 6">
    <name type="scientific">candidate division TA06 bacterium DG_78</name>
    <dbReference type="NCBI Taxonomy" id="1703772"/>
    <lineage>
        <taxon>Bacteria</taxon>
        <taxon>Bacteria division TA06</taxon>
    </lineage>
</organism>
<dbReference type="PROSITE" id="PS50005">
    <property type="entry name" value="TPR"/>
    <property type="match status" value="1"/>
</dbReference>
<dbReference type="Pfam" id="PF13181">
    <property type="entry name" value="TPR_8"/>
    <property type="match status" value="1"/>
</dbReference>
<dbReference type="Proteomes" id="UP000051012">
    <property type="component" value="Unassembled WGS sequence"/>
</dbReference>
<dbReference type="AlphaFoldDB" id="A0A0S7YH65"/>
<keyword evidence="2" id="KW-0175">Coiled coil</keyword>
<evidence type="ECO:0000256" key="2">
    <source>
        <dbReference type="SAM" id="Coils"/>
    </source>
</evidence>
<feature type="coiled-coil region" evidence="2">
    <location>
        <begin position="268"/>
        <end position="295"/>
    </location>
</feature>